<dbReference type="SUPFAM" id="SSF52540">
    <property type="entry name" value="P-loop containing nucleoside triphosphate hydrolases"/>
    <property type="match status" value="1"/>
</dbReference>
<evidence type="ECO:0000313" key="3">
    <source>
        <dbReference type="Proteomes" id="UP000182841"/>
    </source>
</evidence>
<keyword evidence="3" id="KW-1185">Reference proteome</keyword>
<feature type="compositionally biased region" description="Low complexity" evidence="1">
    <location>
        <begin position="305"/>
        <end position="314"/>
    </location>
</feature>
<name>A0A1H9PWS9_9ACTN</name>
<gene>
    <name evidence="2" type="ORF">SAMN05421870_102308</name>
</gene>
<dbReference type="Proteomes" id="UP000182841">
    <property type="component" value="Unassembled WGS sequence"/>
</dbReference>
<accession>A0A1H9PWS9</accession>
<dbReference type="PANTHER" id="PTHR47691:SF3">
    <property type="entry name" value="HTH-TYPE TRANSCRIPTIONAL REGULATOR RV0890C-RELATED"/>
    <property type="match status" value="1"/>
</dbReference>
<dbReference type="EMBL" id="FOGO01000002">
    <property type="protein sequence ID" value="SER52632.1"/>
    <property type="molecule type" value="Genomic_DNA"/>
</dbReference>
<protein>
    <recommendedName>
        <fullName evidence="4">NB-ARC domain-containing protein</fullName>
    </recommendedName>
</protein>
<dbReference type="InterPro" id="IPR027417">
    <property type="entry name" value="P-loop_NTPase"/>
</dbReference>
<dbReference type="PANTHER" id="PTHR47691">
    <property type="entry name" value="REGULATOR-RELATED"/>
    <property type="match status" value="1"/>
</dbReference>
<evidence type="ECO:0008006" key="4">
    <source>
        <dbReference type="Google" id="ProtNLM"/>
    </source>
</evidence>
<feature type="compositionally biased region" description="Low complexity" evidence="1">
    <location>
        <begin position="283"/>
        <end position="294"/>
    </location>
</feature>
<dbReference type="STRING" id="943816.AN217_02375"/>
<dbReference type="AlphaFoldDB" id="A0A1H9PWS9"/>
<sequence>MADYRPVGRKTGPVQQNIPEETTSFVGRAAELARLAEALREQRLVTLVGGAGVGKSRLALHALGTAPSGIGSIYWADLWPLRSDELLAATVADALGLSDHTPRIPLDALCGWVADRAVLLALDSCEHLVPSCRHLVGELLTACPNLTVLTTSREPLGAIRETVLPVPPLAPATEALALFQQRAEGVGRPLRGLAEQRLAAGLCARLDGVPLALELAAAQLRHHTLAETSDRIRSGLDLLDDPDRSAPDRSTSGRSAPDGPAPDGPSPGGPSPGRSDSGRSDSRPSASGPSRTGSGSSGGSPPGDAPSSGADAGRSGPGPSGIGEELRRPARHSAVRTAVGWSHELCRPTERLLWARLTVFPAGFDGGLAEQVCSGGPLTAGELRSCLAGLVNKSVVTVEGGRYRLLDSIREYGRMWLRELGETEQLAARHAAAVVELSRQARTEWPGARQQAWYERIEELYHDVREALRFLLGTDPEAALELAGNVAFFWVCCGHLYETHHYLELALACTEGSSEARTRGLWSLGLARVLQGDHESGRALAEQTRQEAALARNEEGLRGAAYLEALAALLAGRPLAALATADAALRDTGRAPEPASGSTLVRLARLFALTGAGRLKEARREAEALRRECVRLGEYWTRSYTDYQLALIALFEDRPGPAGAHARAMLDAKRRIGDRFGIALGLELLAAAQAREGEPERAALAYGAAAQHWEIVGHPQRGTPEVAPLRDEGQAAARARLGDAEYEALFREALHADRDEVLARATRPAPESSR</sequence>
<organism evidence="2 3">
    <name type="scientific">Streptomyces qinglanensis</name>
    <dbReference type="NCBI Taxonomy" id="943816"/>
    <lineage>
        <taxon>Bacteria</taxon>
        <taxon>Bacillati</taxon>
        <taxon>Actinomycetota</taxon>
        <taxon>Actinomycetes</taxon>
        <taxon>Kitasatosporales</taxon>
        <taxon>Streptomycetaceae</taxon>
        <taxon>Streptomyces</taxon>
    </lineage>
</organism>
<feature type="compositionally biased region" description="Pro residues" evidence="1">
    <location>
        <begin position="259"/>
        <end position="270"/>
    </location>
</feature>
<reference evidence="3" key="1">
    <citation type="submission" date="2016-10" db="EMBL/GenBank/DDBJ databases">
        <authorList>
            <person name="Varghese N."/>
            <person name="Submissions S."/>
        </authorList>
    </citation>
    <scope>NUCLEOTIDE SEQUENCE [LARGE SCALE GENOMIC DNA]</scope>
    <source>
        <strain evidence="3">CGMCC 4.6825</strain>
    </source>
</reference>
<evidence type="ECO:0000256" key="1">
    <source>
        <dbReference type="SAM" id="MobiDB-lite"/>
    </source>
</evidence>
<evidence type="ECO:0000313" key="2">
    <source>
        <dbReference type="EMBL" id="SER52632.1"/>
    </source>
</evidence>
<proteinExistence type="predicted"/>
<feature type="region of interest" description="Disordered" evidence="1">
    <location>
        <begin position="234"/>
        <end position="331"/>
    </location>
</feature>
<dbReference type="Gene3D" id="3.40.50.300">
    <property type="entry name" value="P-loop containing nucleotide triphosphate hydrolases"/>
    <property type="match status" value="1"/>
</dbReference>